<comment type="caution">
    <text evidence="2">The sequence shown here is derived from an EMBL/GenBank/DDBJ whole genome shotgun (WGS) entry which is preliminary data.</text>
</comment>
<gene>
    <name evidence="2" type="ORF">PUN28_017183</name>
</gene>
<evidence type="ECO:0000256" key="1">
    <source>
        <dbReference type="SAM" id="MobiDB-lite"/>
    </source>
</evidence>
<dbReference type="Proteomes" id="UP001430953">
    <property type="component" value="Unassembled WGS sequence"/>
</dbReference>
<protein>
    <submittedName>
        <fullName evidence="2">Uncharacterized protein</fullName>
    </submittedName>
</protein>
<organism evidence="2 3">
    <name type="scientific">Cardiocondyla obscurior</name>
    <dbReference type="NCBI Taxonomy" id="286306"/>
    <lineage>
        <taxon>Eukaryota</taxon>
        <taxon>Metazoa</taxon>
        <taxon>Ecdysozoa</taxon>
        <taxon>Arthropoda</taxon>
        <taxon>Hexapoda</taxon>
        <taxon>Insecta</taxon>
        <taxon>Pterygota</taxon>
        <taxon>Neoptera</taxon>
        <taxon>Endopterygota</taxon>
        <taxon>Hymenoptera</taxon>
        <taxon>Apocrita</taxon>
        <taxon>Aculeata</taxon>
        <taxon>Formicoidea</taxon>
        <taxon>Formicidae</taxon>
        <taxon>Myrmicinae</taxon>
        <taxon>Cardiocondyla</taxon>
    </lineage>
</organism>
<feature type="compositionally biased region" description="Gly residues" evidence="1">
    <location>
        <begin position="52"/>
        <end position="61"/>
    </location>
</feature>
<reference evidence="2 3" key="1">
    <citation type="submission" date="2023-03" db="EMBL/GenBank/DDBJ databases">
        <title>High recombination rates correlate with genetic variation in Cardiocondyla obscurior ants.</title>
        <authorList>
            <person name="Errbii M."/>
        </authorList>
    </citation>
    <scope>NUCLEOTIDE SEQUENCE [LARGE SCALE GENOMIC DNA]</scope>
    <source>
        <strain evidence="2">Alpha-2009</strain>
        <tissue evidence="2">Whole body</tissue>
    </source>
</reference>
<dbReference type="EMBL" id="JADYXP020000020">
    <property type="protein sequence ID" value="KAL0104280.1"/>
    <property type="molecule type" value="Genomic_DNA"/>
</dbReference>
<proteinExistence type="predicted"/>
<evidence type="ECO:0000313" key="3">
    <source>
        <dbReference type="Proteomes" id="UP001430953"/>
    </source>
</evidence>
<accession>A0AAW2EQH8</accession>
<keyword evidence="3" id="KW-1185">Reference proteome</keyword>
<feature type="compositionally biased region" description="Polar residues" evidence="1">
    <location>
        <begin position="73"/>
        <end position="83"/>
    </location>
</feature>
<evidence type="ECO:0000313" key="2">
    <source>
        <dbReference type="EMBL" id="KAL0104280.1"/>
    </source>
</evidence>
<sequence length="145" mass="15322">MANEDGPAIENVPRALLLSRVPSESFPPNGMRTAAATKKTGECVCTRATAGEGQGESGSSGGTRLSEAKENKSFSFFSRTPLTRTKGREGGCGGRGQMFPSPGELSASQCARSSRRNRSSFATRINHLSHLIAREFHAHGRASPG</sequence>
<feature type="region of interest" description="Disordered" evidence="1">
    <location>
        <begin position="20"/>
        <end position="118"/>
    </location>
</feature>
<name>A0AAW2EQH8_9HYME</name>
<dbReference type="AlphaFoldDB" id="A0AAW2EQH8"/>